<dbReference type="RefSeq" id="WP_211423900.1">
    <property type="nucleotide sequence ID" value="NZ_CP072643.1"/>
</dbReference>
<evidence type="ECO:0000259" key="7">
    <source>
        <dbReference type="PROSITE" id="PS50011"/>
    </source>
</evidence>
<dbReference type="PANTHER" id="PTHR43289:SF6">
    <property type="entry name" value="SERINE_THREONINE-PROTEIN KINASE NEKL-3"/>
    <property type="match status" value="1"/>
</dbReference>
<dbReference type="Proteomes" id="UP000677668">
    <property type="component" value="Chromosome 2"/>
</dbReference>
<dbReference type="InterPro" id="IPR011009">
    <property type="entry name" value="Kinase-like_dom_sf"/>
</dbReference>
<keyword evidence="1" id="KW-0808">Transferase</keyword>
<evidence type="ECO:0000256" key="6">
    <source>
        <dbReference type="SAM" id="Phobius"/>
    </source>
</evidence>
<dbReference type="PROSITE" id="PS00107">
    <property type="entry name" value="PROTEIN_KINASE_ATP"/>
    <property type="match status" value="1"/>
</dbReference>
<feature type="transmembrane region" description="Helical" evidence="6">
    <location>
        <begin position="325"/>
        <end position="346"/>
    </location>
</feature>
<evidence type="ECO:0000256" key="2">
    <source>
        <dbReference type="ARBA" id="ARBA00022741"/>
    </source>
</evidence>
<dbReference type="PROSITE" id="PS00108">
    <property type="entry name" value="PROTEIN_KINASE_ST"/>
    <property type="match status" value="1"/>
</dbReference>
<dbReference type="InterPro" id="IPR011659">
    <property type="entry name" value="WD40"/>
</dbReference>
<dbReference type="SMART" id="SM00220">
    <property type="entry name" value="S_TKc"/>
    <property type="match status" value="1"/>
</dbReference>
<dbReference type="InterPro" id="IPR011042">
    <property type="entry name" value="6-blade_b-propeller_TolB-like"/>
</dbReference>
<sequence>MPALGTFLAHYEIYEKLGAGGMGEVYRARDTKLNRDVAIKVLPPHLASDQEIRLRFEREARAIAQLSHPNVRAIYDFDVVGETAFAVMEYLEGESLRARLRCGPIPLADGVRLGVSIAEGLAAIHQKGIIHRDLKPENIFLTTDGQIKILDFGVARVVKSTVISEDEETRHDSDTFSTLPGMVVGTVGYMSPEQVRGAALDGRSDIFALGCVLFEVFTGQRAFQGATPVEVTASILRDDPFEQLDNTKSLPADLRQVLVRCLQRHPAQRFQSAQDLAFVLRTLLPTISEKTRPDLSTQPADKSASPLPTTRKLLPATALNRSRTLWWMGGTLLSVVLLGSMVAFLWSGRSRPLFLTYAYLTNAGSDTSPAWSPDGQSLAFASRRDGRQRIWVKRITGESVEVAITDGDDGRPRYSPDGQQIAFIRQMEDGTAALYVVSSLGGEPRRIAGEAVDADWAPDGRRLCLTRWVRGQGVTSTLLEQVESDGSNLRTIARLEGLRLRCPRWSPDGQYIALVKDVVAGNVFSPVVLVKVSTGEARQLNPKERGGYLSSPAWLEDSSAVVAIQATSPEAPNIITPARVLVFDVRTEECRTVAALPHDAPVCDLRNGKLVYEARSRRGNLVEVRLGTRPNDMPQMRVLARGTSIDRQPRYTPDGKGLVFTSNRAGNNDIWQLDFGSGRLRPLTTHPDTDWDPAVAPDGAALYWSSNRSGTFEIWTAAPDGTRGRALTAFGASAQNPTVSPDGKEVFFTVSDHPQYGLWRMKTDGSGGQRLVAEMPARWPEVSPDGQYLLYVTTMKEGTGNAIRVVRTADGEQVFSIEVGLGGLSHGRTRWSPDGKQIAWVSTIGTGGIFIQDFRPGTDTSRTRRQLVGDIFGSPPESFAFSPDGRALVVAASDDAPNLMLCVGLPDLTPSGALGLMRR</sequence>
<dbReference type="PROSITE" id="PS50011">
    <property type="entry name" value="PROTEIN_KINASE_DOM"/>
    <property type="match status" value="1"/>
</dbReference>
<keyword evidence="9" id="KW-1185">Reference proteome</keyword>
<name>A0ABX8B6L7_9BACT</name>
<gene>
    <name evidence="8" type="ORF">J8C05_12770</name>
</gene>
<dbReference type="PANTHER" id="PTHR43289">
    <property type="entry name" value="MITOGEN-ACTIVATED PROTEIN KINASE KINASE KINASE 20-RELATED"/>
    <property type="match status" value="1"/>
</dbReference>
<organism evidence="8 9">
    <name type="scientific">Chloracidobacterium sp. N</name>
    <dbReference type="NCBI Taxonomy" id="2821540"/>
    <lineage>
        <taxon>Bacteria</taxon>
        <taxon>Pseudomonadati</taxon>
        <taxon>Acidobacteriota</taxon>
        <taxon>Terriglobia</taxon>
        <taxon>Terriglobales</taxon>
        <taxon>Acidobacteriaceae</taxon>
        <taxon>Chloracidobacterium</taxon>
        <taxon>Chloracidobacterium aggregatum</taxon>
    </lineage>
</organism>
<keyword evidence="4 5" id="KW-0067">ATP-binding</keyword>
<evidence type="ECO:0000256" key="1">
    <source>
        <dbReference type="ARBA" id="ARBA00022679"/>
    </source>
</evidence>
<evidence type="ECO:0000313" key="9">
    <source>
        <dbReference type="Proteomes" id="UP000677668"/>
    </source>
</evidence>
<dbReference type="CDD" id="cd14014">
    <property type="entry name" value="STKc_PknB_like"/>
    <property type="match status" value="1"/>
</dbReference>
<keyword evidence="3" id="KW-0418">Kinase</keyword>
<evidence type="ECO:0000313" key="8">
    <source>
        <dbReference type="EMBL" id="QUV95692.1"/>
    </source>
</evidence>
<dbReference type="SUPFAM" id="SSF82171">
    <property type="entry name" value="DPP6 N-terminal domain-like"/>
    <property type="match status" value="3"/>
</dbReference>
<protein>
    <submittedName>
        <fullName evidence="8">PD40 domain-containing protein</fullName>
    </submittedName>
</protein>
<proteinExistence type="predicted"/>
<dbReference type="Gene3D" id="3.30.200.20">
    <property type="entry name" value="Phosphorylase Kinase, domain 1"/>
    <property type="match status" value="1"/>
</dbReference>
<evidence type="ECO:0000256" key="5">
    <source>
        <dbReference type="PROSITE-ProRule" id="PRU10141"/>
    </source>
</evidence>
<dbReference type="InterPro" id="IPR008271">
    <property type="entry name" value="Ser/Thr_kinase_AS"/>
</dbReference>
<dbReference type="InterPro" id="IPR000719">
    <property type="entry name" value="Prot_kinase_dom"/>
</dbReference>
<dbReference type="EMBL" id="CP072643">
    <property type="protein sequence ID" value="QUV95692.1"/>
    <property type="molecule type" value="Genomic_DNA"/>
</dbReference>
<dbReference type="Pfam" id="PF00069">
    <property type="entry name" value="Pkinase"/>
    <property type="match status" value="1"/>
</dbReference>
<dbReference type="Pfam" id="PF07676">
    <property type="entry name" value="PD40"/>
    <property type="match status" value="6"/>
</dbReference>
<dbReference type="InterPro" id="IPR017441">
    <property type="entry name" value="Protein_kinase_ATP_BS"/>
</dbReference>
<evidence type="ECO:0000256" key="4">
    <source>
        <dbReference type="ARBA" id="ARBA00022840"/>
    </source>
</evidence>
<feature type="domain" description="Protein kinase" evidence="7">
    <location>
        <begin position="11"/>
        <end position="284"/>
    </location>
</feature>
<reference evidence="8 9" key="1">
    <citation type="submission" date="2021-03" db="EMBL/GenBank/DDBJ databases">
        <title>Genomic and phenotypic characterization of Chloracidobacterium isolates provides evidence for multiple species.</title>
        <authorList>
            <person name="Saini M.K."/>
            <person name="Costas A.M.G."/>
            <person name="Tank M."/>
            <person name="Bryant D.A."/>
        </authorList>
    </citation>
    <scope>NUCLEOTIDE SEQUENCE [LARGE SCALE GENOMIC DNA]</scope>
    <source>
        <strain evidence="8 9">N</strain>
    </source>
</reference>
<keyword evidence="6" id="KW-0812">Transmembrane</keyword>
<dbReference type="SUPFAM" id="SSF56112">
    <property type="entry name" value="Protein kinase-like (PK-like)"/>
    <property type="match status" value="1"/>
</dbReference>
<evidence type="ECO:0000256" key="3">
    <source>
        <dbReference type="ARBA" id="ARBA00022777"/>
    </source>
</evidence>
<dbReference type="Gene3D" id="2.120.10.30">
    <property type="entry name" value="TolB, C-terminal domain"/>
    <property type="match status" value="4"/>
</dbReference>
<keyword evidence="6" id="KW-0472">Membrane</keyword>
<keyword evidence="6" id="KW-1133">Transmembrane helix</keyword>
<keyword evidence="2 5" id="KW-0547">Nucleotide-binding</keyword>
<accession>A0ABX8B6L7</accession>
<dbReference type="Gene3D" id="1.10.510.10">
    <property type="entry name" value="Transferase(Phosphotransferase) domain 1"/>
    <property type="match status" value="1"/>
</dbReference>
<feature type="binding site" evidence="5">
    <location>
        <position position="40"/>
    </location>
    <ligand>
        <name>ATP</name>
        <dbReference type="ChEBI" id="CHEBI:30616"/>
    </ligand>
</feature>